<organism evidence="1 2">
    <name type="scientific">Allosaccharopolyspora coralli</name>
    <dbReference type="NCBI Taxonomy" id="2665642"/>
    <lineage>
        <taxon>Bacteria</taxon>
        <taxon>Bacillati</taxon>
        <taxon>Actinomycetota</taxon>
        <taxon>Actinomycetes</taxon>
        <taxon>Pseudonocardiales</taxon>
        <taxon>Pseudonocardiaceae</taxon>
        <taxon>Allosaccharopolyspora</taxon>
    </lineage>
</organism>
<evidence type="ECO:0000313" key="2">
    <source>
        <dbReference type="Proteomes" id="UP000371041"/>
    </source>
</evidence>
<accession>A0A5Q3Q4H1</accession>
<sequence>MLGPCPEPRHVAARDAGLDYRAGPAPRRRVCGNARAYRARRRRENALLRMLEAFPAVLTTGTPGAAGTVCPGCGWAIYPGGRRLRADARHCSDTCRQRAHRAATRPERS</sequence>
<proteinExistence type="predicted"/>
<gene>
    <name evidence="1" type="ORF">GIY23_03440</name>
</gene>
<dbReference type="Proteomes" id="UP000371041">
    <property type="component" value="Chromosome"/>
</dbReference>
<dbReference type="EMBL" id="CP045929">
    <property type="protein sequence ID" value="QGK68730.1"/>
    <property type="molecule type" value="Genomic_DNA"/>
</dbReference>
<dbReference type="KEGG" id="sace:GIY23_03440"/>
<reference evidence="2" key="1">
    <citation type="submission" date="2019-11" db="EMBL/GenBank/DDBJ databases">
        <title>The complete genome sequence of Saccharopolyspora sp. E2A.</title>
        <authorList>
            <person name="Zhang G."/>
        </authorList>
    </citation>
    <scope>NUCLEOTIDE SEQUENCE [LARGE SCALE GENOMIC DNA]</scope>
    <source>
        <strain evidence="2">E2A</strain>
    </source>
</reference>
<protein>
    <submittedName>
        <fullName evidence="1">Uncharacterized protein</fullName>
    </submittedName>
</protein>
<dbReference type="AlphaFoldDB" id="A0A5Q3Q4H1"/>
<name>A0A5Q3Q4H1_9PSEU</name>
<dbReference type="RefSeq" id="WP_154075335.1">
    <property type="nucleotide sequence ID" value="NZ_CP045929.1"/>
</dbReference>
<evidence type="ECO:0000313" key="1">
    <source>
        <dbReference type="EMBL" id="QGK68730.1"/>
    </source>
</evidence>
<keyword evidence="2" id="KW-1185">Reference proteome</keyword>